<feature type="transmembrane region" description="Helical" evidence="6">
    <location>
        <begin position="115"/>
        <end position="137"/>
    </location>
</feature>
<evidence type="ECO:0000256" key="5">
    <source>
        <dbReference type="ARBA" id="ARBA00023136"/>
    </source>
</evidence>
<keyword evidence="4 6" id="KW-1133">Transmembrane helix</keyword>
<dbReference type="GO" id="GO:0005886">
    <property type="term" value="C:plasma membrane"/>
    <property type="evidence" value="ECO:0007669"/>
    <property type="project" value="UniProtKB-SubCell"/>
</dbReference>
<comment type="caution">
    <text evidence="7">The sequence shown here is derived from an EMBL/GenBank/DDBJ whole genome shotgun (WGS) entry which is preliminary data.</text>
</comment>
<gene>
    <name evidence="7" type="ORF">ACFQJ7_00735</name>
</gene>
<dbReference type="RefSeq" id="WP_267637718.1">
    <property type="nucleotide sequence ID" value="NZ_JAODIY010000010.1"/>
</dbReference>
<sequence>MSPESARSLPVPSWAGQYLRDHALHALVVAFFILYPFAYDLFVGQFGLIAETVLLRPRTMLTVLWLGLFAMSFDFISGYTGYLSFGHATFFGIGAYFVVLGYNGQLPLLPGELPFMTLLVLGGVVAAVAAVLVGLIAFRLSGVYFAMITLGVSEILFVAAENFDFLTPGGSDPSDGVTPGTPSGIETFTPELGVPLVDALQVEIGAFGDTSLLGIDLGPIFNETSAAIVVSYFAIGAFVLVSYLAMQRIIHSPFGRVMIAISENEERAQAIGYNTFWYKMGAFAISAFFGAVAGGLLVGYQGFIDPQNSFFFLVTGFALVAAIIGGLKTLVGPLFGYFFLEWVEEFLAREGSGGGLQPFLEQNLPDSLLDATISGGLTVSKALDSFMTGHGEFYAGIIFVLFVLFVPVGLLGTLRLRFGTQSLSKHVSHRLGALGSETEADDQ</sequence>
<evidence type="ECO:0000313" key="8">
    <source>
        <dbReference type="Proteomes" id="UP001596414"/>
    </source>
</evidence>
<evidence type="ECO:0000256" key="2">
    <source>
        <dbReference type="ARBA" id="ARBA00022475"/>
    </source>
</evidence>
<evidence type="ECO:0000256" key="1">
    <source>
        <dbReference type="ARBA" id="ARBA00004651"/>
    </source>
</evidence>
<feature type="transmembrane region" description="Helical" evidence="6">
    <location>
        <begin position="276"/>
        <end position="298"/>
    </location>
</feature>
<dbReference type="PANTHER" id="PTHR30482:SF17">
    <property type="entry name" value="ABC TRANSPORTER ATP-BINDING PROTEIN"/>
    <property type="match status" value="1"/>
</dbReference>
<dbReference type="EMBL" id="JBHSZQ010000001">
    <property type="protein sequence ID" value="MFC7124569.1"/>
    <property type="molecule type" value="Genomic_DNA"/>
</dbReference>
<evidence type="ECO:0000313" key="7">
    <source>
        <dbReference type="EMBL" id="MFC7124569.1"/>
    </source>
</evidence>
<feature type="transmembrane region" description="Helical" evidence="6">
    <location>
        <begin position="226"/>
        <end position="246"/>
    </location>
</feature>
<dbReference type="Pfam" id="PF02653">
    <property type="entry name" value="BPD_transp_2"/>
    <property type="match status" value="1"/>
</dbReference>
<reference evidence="7 8" key="1">
    <citation type="journal article" date="2014" name="Int. J. Syst. Evol. Microbiol.">
        <title>Complete genome sequence of Corynebacterium casei LMG S-19264T (=DSM 44701T), isolated from a smear-ripened cheese.</title>
        <authorList>
            <consortium name="US DOE Joint Genome Institute (JGI-PGF)"/>
            <person name="Walter F."/>
            <person name="Albersmeier A."/>
            <person name="Kalinowski J."/>
            <person name="Ruckert C."/>
        </authorList>
    </citation>
    <scope>NUCLEOTIDE SEQUENCE [LARGE SCALE GENOMIC DNA]</scope>
    <source>
        <strain evidence="7 8">CGMCC 4.7215</strain>
    </source>
</reference>
<keyword evidence="3 6" id="KW-0812">Transmembrane</keyword>
<feature type="transmembrane region" description="Helical" evidence="6">
    <location>
        <begin position="60"/>
        <end position="79"/>
    </location>
</feature>
<dbReference type="Proteomes" id="UP001596414">
    <property type="component" value="Unassembled WGS sequence"/>
</dbReference>
<organism evidence="7 8">
    <name type="scientific">Halovenus rubra</name>
    <dbReference type="NCBI Taxonomy" id="869890"/>
    <lineage>
        <taxon>Archaea</taxon>
        <taxon>Methanobacteriati</taxon>
        <taxon>Methanobacteriota</taxon>
        <taxon>Stenosarchaea group</taxon>
        <taxon>Halobacteria</taxon>
        <taxon>Halobacteriales</taxon>
        <taxon>Haloarculaceae</taxon>
        <taxon>Halovenus</taxon>
    </lineage>
</organism>
<keyword evidence="2" id="KW-1003">Cell membrane</keyword>
<feature type="transmembrane region" description="Helical" evidence="6">
    <location>
        <begin position="85"/>
        <end position="103"/>
    </location>
</feature>
<dbReference type="CDD" id="cd06581">
    <property type="entry name" value="TM_PBP1_LivM_like"/>
    <property type="match status" value="1"/>
</dbReference>
<keyword evidence="5 6" id="KW-0472">Membrane</keyword>
<feature type="transmembrane region" description="Helical" evidence="6">
    <location>
        <begin position="310"/>
        <end position="340"/>
    </location>
</feature>
<dbReference type="PANTHER" id="PTHR30482">
    <property type="entry name" value="HIGH-AFFINITY BRANCHED-CHAIN AMINO ACID TRANSPORT SYSTEM PERMEASE"/>
    <property type="match status" value="1"/>
</dbReference>
<evidence type="ECO:0000256" key="3">
    <source>
        <dbReference type="ARBA" id="ARBA00022692"/>
    </source>
</evidence>
<feature type="transmembrane region" description="Helical" evidence="6">
    <location>
        <begin position="23"/>
        <end position="48"/>
    </location>
</feature>
<proteinExistence type="predicted"/>
<accession>A0ABD5X229</accession>
<evidence type="ECO:0000256" key="6">
    <source>
        <dbReference type="SAM" id="Phobius"/>
    </source>
</evidence>
<evidence type="ECO:0000256" key="4">
    <source>
        <dbReference type="ARBA" id="ARBA00022989"/>
    </source>
</evidence>
<comment type="subcellular location">
    <subcellularLocation>
        <location evidence="1">Cell membrane</location>
        <topology evidence="1">Multi-pass membrane protein</topology>
    </subcellularLocation>
</comment>
<dbReference type="InterPro" id="IPR043428">
    <property type="entry name" value="LivM-like"/>
</dbReference>
<dbReference type="InterPro" id="IPR001851">
    <property type="entry name" value="ABC_transp_permease"/>
</dbReference>
<feature type="transmembrane region" description="Helical" evidence="6">
    <location>
        <begin position="393"/>
        <end position="414"/>
    </location>
</feature>
<dbReference type="AlphaFoldDB" id="A0ABD5X229"/>
<protein>
    <submittedName>
        <fullName evidence="7">Branched-chain amino acid ABC transporter permease</fullName>
    </submittedName>
</protein>
<name>A0ABD5X229_9EURY</name>